<evidence type="ECO:0000259" key="8">
    <source>
        <dbReference type="Pfam" id="PF07219"/>
    </source>
</evidence>
<dbReference type="RefSeq" id="WP_393992009.1">
    <property type="nucleotide sequence ID" value="NZ_JBAFVH010000004.1"/>
</dbReference>
<sequence>MIRLVLFLLLLVAITFGVSWLADRPGEVTVVWEGVAYGTTVPVALAVIAVVAGLILILWRILSLLVRSPKIIAAFSRRRRREKGWNAVTRGLLAVGIGDNAAVRQARHDAARLLPHEPLTHLLTAQAAQLDGKHEVAVAAFRAMVDKPETRLLGLRGLHMEARKAGDKAAAYAIAEEAASAAPTLGWAADAVIEARCAAGDYAGARGVLERQMALKGIDKAQYRRRKAVLLAAEAIALEHSDPLVAREKAVEAVRLAPTLVPAAACAGRLLGAAGELRKAAKVVETAFATNPHPELADVEAYLRPGDAAQDRLKRIRTLVNRAPSHRESAIALSRAAIDAQEFRQARLVLEPLLAEPSQRVCLLMAELEAAEHADIGKAREWTARAVRAHRDPAWIADGVVSDAWAAVSPVSGKLDAFVWEVPPGVSATPILEHEAERVKAAIAAVRASEEAKALETKASEAKAQEAALAAAVAEASARSGAQVDIFVPAPSPEPVAEKAQEPAVVAAPPAPSTPAPTKPAPAPVSPEPAPVPATAANGKGKPSRPAPIVALPPLPDDPGPDGETPDEPETPGKKRRLMGL</sequence>
<feature type="domain" description="HemY N-terminal" evidence="8">
    <location>
        <begin position="26"/>
        <end position="132"/>
    </location>
</feature>
<keyword evidence="3 7" id="KW-1133">Transmembrane helix</keyword>
<dbReference type="Pfam" id="PF07219">
    <property type="entry name" value="HemY_N"/>
    <property type="match status" value="1"/>
</dbReference>
<evidence type="ECO:0000256" key="4">
    <source>
        <dbReference type="ARBA" id="ARBA00023136"/>
    </source>
</evidence>
<comment type="caution">
    <text evidence="9">The sequence shown here is derived from an EMBL/GenBank/DDBJ whole genome shotgun (WGS) entry which is preliminary data.</text>
</comment>
<feature type="coiled-coil region" evidence="5">
    <location>
        <begin position="445"/>
        <end position="472"/>
    </location>
</feature>
<organism evidence="9 10">
    <name type="scientific">Xanthobacter oligotrophicus</name>
    <dbReference type="NCBI Taxonomy" id="2607286"/>
    <lineage>
        <taxon>Bacteria</taxon>
        <taxon>Pseudomonadati</taxon>
        <taxon>Pseudomonadota</taxon>
        <taxon>Alphaproteobacteria</taxon>
        <taxon>Hyphomicrobiales</taxon>
        <taxon>Xanthobacteraceae</taxon>
        <taxon>Xanthobacter</taxon>
    </lineage>
</organism>
<evidence type="ECO:0000256" key="1">
    <source>
        <dbReference type="ARBA" id="ARBA00004370"/>
    </source>
</evidence>
<keyword evidence="5" id="KW-0175">Coiled coil</keyword>
<dbReference type="Gene3D" id="1.25.40.10">
    <property type="entry name" value="Tetratricopeptide repeat domain"/>
    <property type="match status" value="1"/>
</dbReference>
<evidence type="ECO:0000256" key="7">
    <source>
        <dbReference type="SAM" id="Phobius"/>
    </source>
</evidence>
<dbReference type="InterPro" id="IPR010817">
    <property type="entry name" value="HemY_N"/>
</dbReference>
<keyword evidence="4 7" id="KW-0472">Membrane</keyword>
<gene>
    <name evidence="9" type="ORF">V5F32_07945</name>
</gene>
<proteinExistence type="predicted"/>
<evidence type="ECO:0000256" key="3">
    <source>
        <dbReference type="ARBA" id="ARBA00022989"/>
    </source>
</evidence>
<protein>
    <submittedName>
        <fullName evidence="9">Heme biosynthesis HemY N-terminal domain-containing protein</fullName>
    </submittedName>
</protein>
<accession>A0ABW6ZW57</accession>
<evidence type="ECO:0000256" key="5">
    <source>
        <dbReference type="SAM" id="Coils"/>
    </source>
</evidence>
<name>A0ABW6ZW57_9HYPH</name>
<dbReference type="Proteomes" id="UP001604002">
    <property type="component" value="Unassembled WGS sequence"/>
</dbReference>
<keyword evidence="10" id="KW-1185">Reference proteome</keyword>
<feature type="transmembrane region" description="Helical" evidence="7">
    <location>
        <begin position="37"/>
        <end position="62"/>
    </location>
</feature>
<evidence type="ECO:0000313" key="10">
    <source>
        <dbReference type="Proteomes" id="UP001604002"/>
    </source>
</evidence>
<dbReference type="InterPro" id="IPR011990">
    <property type="entry name" value="TPR-like_helical_dom_sf"/>
</dbReference>
<feature type="compositionally biased region" description="Acidic residues" evidence="6">
    <location>
        <begin position="559"/>
        <end position="570"/>
    </location>
</feature>
<feature type="compositionally biased region" description="Pro residues" evidence="6">
    <location>
        <begin position="509"/>
        <end position="532"/>
    </location>
</feature>
<comment type="subcellular location">
    <subcellularLocation>
        <location evidence="1">Membrane</location>
    </subcellularLocation>
</comment>
<keyword evidence="2 7" id="KW-0812">Transmembrane</keyword>
<dbReference type="SUPFAM" id="SSF48452">
    <property type="entry name" value="TPR-like"/>
    <property type="match status" value="1"/>
</dbReference>
<evidence type="ECO:0000256" key="6">
    <source>
        <dbReference type="SAM" id="MobiDB-lite"/>
    </source>
</evidence>
<dbReference type="PIRSF" id="PIRSF031802">
    <property type="entry name" value="UCP031802"/>
    <property type="match status" value="1"/>
</dbReference>
<evidence type="ECO:0000313" key="9">
    <source>
        <dbReference type="EMBL" id="MFG1372091.1"/>
    </source>
</evidence>
<dbReference type="EMBL" id="JBAFVH010000004">
    <property type="protein sequence ID" value="MFG1372091.1"/>
    <property type="molecule type" value="Genomic_DNA"/>
</dbReference>
<evidence type="ECO:0000256" key="2">
    <source>
        <dbReference type="ARBA" id="ARBA00022692"/>
    </source>
</evidence>
<dbReference type="InterPro" id="IPR016982">
    <property type="entry name" value="Mms48"/>
</dbReference>
<reference evidence="9 10" key="1">
    <citation type="submission" date="2024-02" db="EMBL/GenBank/DDBJ databases">
        <title>Expansion and revision of Xanthobacter and proposal of Roseixanthobacter gen. nov.</title>
        <authorList>
            <person name="Soltysiak M.P.M."/>
            <person name="Jalihal A."/>
            <person name="Ory A."/>
            <person name="Chrisophersen C."/>
            <person name="Lee A.D."/>
            <person name="Boulton J."/>
            <person name="Springer M."/>
        </authorList>
    </citation>
    <scope>NUCLEOTIDE SEQUENCE [LARGE SCALE GENOMIC DNA]</scope>
    <source>
        <strain evidence="9 10">23A</strain>
    </source>
</reference>
<feature type="region of interest" description="Disordered" evidence="6">
    <location>
        <begin position="493"/>
        <end position="581"/>
    </location>
</feature>